<gene>
    <name evidence="3" type="ORF">BOVATA_011970</name>
</gene>
<comment type="caution">
    <text evidence="3">The sequence shown here is derived from an EMBL/GenBank/DDBJ whole genome shotgun (WGS) entry which is preliminary data.</text>
</comment>
<evidence type="ECO:0000259" key="2">
    <source>
        <dbReference type="SMART" id="SM00563"/>
    </source>
</evidence>
<keyword evidence="1" id="KW-1133">Transmembrane helix</keyword>
<feature type="transmembrane region" description="Helical" evidence="1">
    <location>
        <begin position="441"/>
        <end position="463"/>
    </location>
</feature>
<dbReference type="Proteomes" id="UP000236319">
    <property type="component" value="Unassembled WGS sequence"/>
</dbReference>
<dbReference type="EMBL" id="BDSA01000001">
    <property type="protein sequence ID" value="GBE59704.1"/>
    <property type="molecule type" value="Genomic_DNA"/>
</dbReference>
<dbReference type="GO" id="GO:0016287">
    <property type="term" value="F:glycerone-phosphate O-acyltransferase activity"/>
    <property type="evidence" value="ECO:0007669"/>
    <property type="project" value="TreeGrafter"/>
</dbReference>
<dbReference type="InterPro" id="IPR002123">
    <property type="entry name" value="Plipid/glycerol_acylTrfase"/>
</dbReference>
<dbReference type="Pfam" id="PF01553">
    <property type="entry name" value="Acyltransferase"/>
    <property type="match status" value="2"/>
</dbReference>
<reference evidence="3 4" key="1">
    <citation type="journal article" date="2017" name="BMC Genomics">
        <title>Whole-genome assembly of Babesia ovata and comparative genomics between closely related pathogens.</title>
        <authorList>
            <person name="Yamagishi J."/>
            <person name="Asada M."/>
            <person name="Hakimi H."/>
            <person name="Tanaka T.Q."/>
            <person name="Sugimoto C."/>
            <person name="Kawazu S."/>
        </authorList>
    </citation>
    <scope>NUCLEOTIDE SEQUENCE [LARGE SCALE GENOMIC DNA]</scope>
    <source>
        <strain evidence="3 4">Miyake</strain>
    </source>
</reference>
<evidence type="ECO:0000313" key="4">
    <source>
        <dbReference type="Proteomes" id="UP000236319"/>
    </source>
</evidence>
<dbReference type="GeneID" id="39873474"/>
<dbReference type="RefSeq" id="XP_028865947.1">
    <property type="nucleotide sequence ID" value="XM_029010114.1"/>
</dbReference>
<dbReference type="PANTHER" id="PTHR31605">
    <property type="entry name" value="GLYCEROL-3-PHOSPHATE O-ACYLTRANSFERASE 1"/>
    <property type="match status" value="1"/>
</dbReference>
<keyword evidence="3" id="KW-0012">Acyltransferase</keyword>
<protein>
    <submittedName>
        <fullName evidence="3">Glycerol-3-phosphate acyltransferase</fullName>
    </submittedName>
</protein>
<feature type="transmembrane region" description="Helical" evidence="1">
    <location>
        <begin position="470"/>
        <end position="489"/>
    </location>
</feature>
<dbReference type="GO" id="GO:0004366">
    <property type="term" value="F:glycerol-3-phosphate O-acyltransferase activity"/>
    <property type="evidence" value="ECO:0007669"/>
    <property type="project" value="TreeGrafter"/>
</dbReference>
<feature type="transmembrane region" description="Helical" evidence="1">
    <location>
        <begin position="12"/>
        <end position="29"/>
    </location>
</feature>
<keyword evidence="1" id="KW-0812">Transmembrane</keyword>
<feature type="transmembrane region" description="Helical" evidence="1">
    <location>
        <begin position="381"/>
        <end position="405"/>
    </location>
</feature>
<feature type="domain" description="Phospholipid/glycerol acyltransferase" evidence="2">
    <location>
        <begin position="46"/>
        <end position="244"/>
    </location>
</feature>
<dbReference type="SUPFAM" id="SSF69593">
    <property type="entry name" value="Glycerol-3-phosphate (1)-acyltransferase"/>
    <property type="match status" value="2"/>
</dbReference>
<dbReference type="VEuPathDB" id="PiroplasmaDB:BOVATA_011970"/>
<evidence type="ECO:0000256" key="1">
    <source>
        <dbReference type="SAM" id="Phobius"/>
    </source>
</evidence>
<dbReference type="AlphaFoldDB" id="A0A2H6K9L8"/>
<dbReference type="SMART" id="SM00563">
    <property type="entry name" value="PlsC"/>
    <property type="match status" value="1"/>
</dbReference>
<dbReference type="InterPro" id="IPR052744">
    <property type="entry name" value="GPAT/DAPAT"/>
</dbReference>
<organism evidence="3 4">
    <name type="scientific">Babesia ovata</name>
    <dbReference type="NCBI Taxonomy" id="189622"/>
    <lineage>
        <taxon>Eukaryota</taxon>
        <taxon>Sar</taxon>
        <taxon>Alveolata</taxon>
        <taxon>Apicomplexa</taxon>
        <taxon>Aconoidasida</taxon>
        <taxon>Piroplasmida</taxon>
        <taxon>Babesiidae</taxon>
        <taxon>Babesia</taxon>
    </lineage>
</organism>
<name>A0A2H6K9L8_9APIC</name>
<proteinExistence type="predicted"/>
<keyword evidence="4" id="KW-1185">Reference proteome</keyword>
<keyword evidence="3" id="KW-0808">Transferase</keyword>
<dbReference type="OrthoDB" id="2427554at2759"/>
<keyword evidence="1" id="KW-0472">Membrane</keyword>
<dbReference type="PANTHER" id="PTHR31605:SF0">
    <property type="entry name" value="GLYCEROL-3-PHOSPHATE O-ACYLTRANSFERASE 1"/>
    <property type="match status" value="1"/>
</dbReference>
<sequence length="593" mass="67839">MQLTTTDFRVFNFYMFIKWLTTVIIRTFFMKVTVINEERLPLFGPVILVGNHNNQFIDAATLIYAVPRQISFLVAMKSLGRRVIGCLARFAGCIPVHRQEDLKYMGVGKIFWKHNDKTVRGIDTQFTMDLNVGDKLFFTTEKLSIETVHSDTELALQRPVSRPCKDQEGGEEFWILPKVDLSDTYEAVSTALRFGNSIAIFPEGGSHDRTNLLPLKPGVVLMAIFSLLEGAEDVVILPVGLAYGDSHGIQSNATVYYGTGITISKRDVEEFQVDRYTVVNRILGIIEKGLNDCMITAPDKNIKGWIDLCGSLYPPERSMIPTNKKFELRKILSNIFWRHGEDPNTTALIAQLARYKAMLKSSFLHDDEVWLLRQSMHSATLLFLEQLLTFACYSILGLSCFVLWFPLYVISWVLAENHRKQALKNSVVKLEGADVVASYKILVLMVITPLFNLFYGLMLGLYLSRKPKEIAITVGCCMAILPILYYINLRYFNELPLLLRQLRVFYVIVMGKINVWREHERELITTRAELQLLVREFVHDVGPKVSDTFMDELNAIMPKVMIDADTSRLMRSKSDWVPIFARTYYSETNEEIL</sequence>
<accession>A0A2H6K9L8</accession>
<evidence type="ECO:0000313" key="3">
    <source>
        <dbReference type="EMBL" id="GBE59704.1"/>
    </source>
</evidence>
<dbReference type="GO" id="GO:0008654">
    <property type="term" value="P:phospholipid biosynthetic process"/>
    <property type="evidence" value="ECO:0007669"/>
    <property type="project" value="TreeGrafter"/>
</dbReference>